<dbReference type="PRINTS" id="PR00465">
    <property type="entry name" value="EP450IV"/>
</dbReference>
<dbReference type="InterPro" id="IPR017972">
    <property type="entry name" value="Cyt_P450_CS"/>
</dbReference>
<evidence type="ECO:0000256" key="1">
    <source>
        <dbReference type="ARBA" id="ARBA00010617"/>
    </source>
</evidence>
<evidence type="ECO:0000313" key="9">
    <source>
        <dbReference type="Proteomes" id="UP001174050"/>
    </source>
</evidence>
<evidence type="ECO:0000256" key="2">
    <source>
        <dbReference type="ARBA" id="ARBA00022617"/>
    </source>
</evidence>
<dbReference type="RefSeq" id="WP_290112009.1">
    <property type="nucleotide sequence ID" value="NZ_JAUEPL010000015.1"/>
</dbReference>
<evidence type="ECO:0000256" key="5">
    <source>
        <dbReference type="ARBA" id="ARBA00023004"/>
    </source>
</evidence>
<keyword evidence="6 7" id="KW-0503">Monooxygenase</keyword>
<dbReference type="Proteomes" id="UP001174050">
    <property type="component" value="Unassembled WGS sequence"/>
</dbReference>
<proteinExistence type="inferred from homology"/>
<comment type="similarity">
    <text evidence="1 7">Belongs to the cytochrome P450 family.</text>
</comment>
<dbReference type="PROSITE" id="PS00086">
    <property type="entry name" value="CYTOCHROME_P450"/>
    <property type="match status" value="1"/>
</dbReference>
<dbReference type="InterPro" id="IPR036396">
    <property type="entry name" value="Cyt_P450_sf"/>
</dbReference>
<evidence type="ECO:0000256" key="3">
    <source>
        <dbReference type="ARBA" id="ARBA00022723"/>
    </source>
</evidence>
<dbReference type="SUPFAM" id="SSF48264">
    <property type="entry name" value="Cytochrome P450"/>
    <property type="match status" value="1"/>
</dbReference>
<dbReference type="EMBL" id="JAUEPL010000015">
    <property type="protein sequence ID" value="MDN3294913.1"/>
    <property type="molecule type" value="Genomic_DNA"/>
</dbReference>
<keyword evidence="9" id="KW-1185">Reference proteome</keyword>
<evidence type="ECO:0000256" key="6">
    <source>
        <dbReference type="ARBA" id="ARBA00023033"/>
    </source>
</evidence>
<gene>
    <name evidence="8" type="ORF">QWM81_12795</name>
</gene>
<dbReference type="InterPro" id="IPR050196">
    <property type="entry name" value="Cytochrome_P450_Monoox"/>
</dbReference>
<protein>
    <submittedName>
        <fullName evidence="8">Cytochrome P450</fullName>
    </submittedName>
</protein>
<dbReference type="InterPro" id="IPR001128">
    <property type="entry name" value="Cyt_P450"/>
</dbReference>
<keyword evidence="5 7" id="KW-0408">Iron</keyword>
<dbReference type="Pfam" id="PF00067">
    <property type="entry name" value="p450"/>
    <property type="match status" value="1"/>
</dbReference>
<evidence type="ECO:0000256" key="4">
    <source>
        <dbReference type="ARBA" id="ARBA00023002"/>
    </source>
</evidence>
<sequence length="143" mass="15947">MPYTTAFVRESVRTPPPAWLLARDMTAPTAVTDRCTAPADTAILISPYLIHRDPRHWPNPDRFNASRWTLPHTKRHRYAYLPFGAGPRVCIGLHLAEVLLTLTAARITTHYQLAVSTPATAPTFNSVLLPSRLSLQLTRRAPG</sequence>
<keyword evidence="3 7" id="KW-0479">Metal-binding</keyword>
<accession>A0ABT7Z5Y6</accession>
<comment type="caution">
    <text evidence="8">The sequence shown here is derived from an EMBL/GenBank/DDBJ whole genome shotgun (WGS) entry which is preliminary data.</text>
</comment>
<keyword evidence="4 7" id="KW-0560">Oxidoreductase</keyword>
<keyword evidence="2 7" id="KW-0349">Heme</keyword>
<organism evidence="8 9">
    <name type="scientific">Streptomyces ficellus</name>
    <dbReference type="NCBI Taxonomy" id="1977088"/>
    <lineage>
        <taxon>Bacteria</taxon>
        <taxon>Bacillati</taxon>
        <taxon>Actinomycetota</taxon>
        <taxon>Actinomycetes</taxon>
        <taxon>Kitasatosporales</taxon>
        <taxon>Streptomycetaceae</taxon>
        <taxon>Streptomyces</taxon>
    </lineage>
</organism>
<reference evidence="8" key="1">
    <citation type="submission" date="2023-06" db="EMBL/GenBank/DDBJ databases">
        <title>WGS-Sequencing of Streptomyces ficellus isolate 21 collected from sand in Gara Djebilet Iron Mine in Algeria.</title>
        <authorList>
            <person name="Zegers G.P."/>
            <person name="Gomez A."/>
            <person name="Gueddou A."/>
            <person name="Zahara A.F."/>
            <person name="Worth M."/>
            <person name="Sevigny J.L."/>
            <person name="Tisa L."/>
        </authorList>
    </citation>
    <scope>NUCLEOTIDE SEQUENCE</scope>
    <source>
        <strain evidence="8">AS11</strain>
    </source>
</reference>
<evidence type="ECO:0000256" key="7">
    <source>
        <dbReference type="RuleBase" id="RU000461"/>
    </source>
</evidence>
<dbReference type="PANTHER" id="PTHR24291">
    <property type="entry name" value="CYTOCHROME P450 FAMILY 4"/>
    <property type="match status" value="1"/>
</dbReference>
<dbReference type="PANTHER" id="PTHR24291:SF50">
    <property type="entry name" value="BIFUNCTIONAL ALBAFLAVENONE MONOOXYGENASE_TERPENE SYNTHASE"/>
    <property type="match status" value="1"/>
</dbReference>
<name>A0ABT7Z5Y6_9ACTN</name>
<evidence type="ECO:0000313" key="8">
    <source>
        <dbReference type="EMBL" id="MDN3294913.1"/>
    </source>
</evidence>
<dbReference type="InterPro" id="IPR002403">
    <property type="entry name" value="Cyt_P450_E_grp-IV"/>
</dbReference>
<dbReference type="Gene3D" id="1.10.630.10">
    <property type="entry name" value="Cytochrome P450"/>
    <property type="match status" value="1"/>
</dbReference>